<dbReference type="EMBL" id="BPQB01000001">
    <property type="protein sequence ID" value="GJE84637.1"/>
    <property type="molecule type" value="Genomic_DNA"/>
</dbReference>
<feature type="region of interest" description="Disordered" evidence="1">
    <location>
        <begin position="41"/>
        <end position="70"/>
    </location>
</feature>
<evidence type="ECO:0000313" key="2">
    <source>
        <dbReference type="EMBL" id="GJE84637.1"/>
    </source>
</evidence>
<evidence type="ECO:0000256" key="1">
    <source>
        <dbReference type="SAM" id="MobiDB-lite"/>
    </source>
</evidence>
<accession>A0A9P3FWZ9</accession>
<sequence length="70" mass="7412">MINCPCHILQIHAGGNHVGHRAQYPLSDAVGIGAPLTLHGSRRRAHDYGGLGQSMSDSEPRHASAKSSKT</sequence>
<organism evidence="2 3">
    <name type="scientific">Phanerochaete sordida</name>
    <dbReference type="NCBI Taxonomy" id="48140"/>
    <lineage>
        <taxon>Eukaryota</taxon>
        <taxon>Fungi</taxon>
        <taxon>Dikarya</taxon>
        <taxon>Basidiomycota</taxon>
        <taxon>Agaricomycotina</taxon>
        <taxon>Agaricomycetes</taxon>
        <taxon>Polyporales</taxon>
        <taxon>Phanerochaetaceae</taxon>
        <taxon>Phanerochaete</taxon>
    </lineage>
</organism>
<proteinExistence type="predicted"/>
<evidence type="ECO:0000313" key="3">
    <source>
        <dbReference type="Proteomes" id="UP000703269"/>
    </source>
</evidence>
<protein>
    <submittedName>
        <fullName evidence="2">Uncharacterized protein</fullName>
    </submittedName>
</protein>
<keyword evidence="3" id="KW-1185">Reference proteome</keyword>
<gene>
    <name evidence="2" type="ORF">PsYK624_007130</name>
</gene>
<dbReference type="Proteomes" id="UP000703269">
    <property type="component" value="Unassembled WGS sequence"/>
</dbReference>
<comment type="caution">
    <text evidence="2">The sequence shown here is derived from an EMBL/GenBank/DDBJ whole genome shotgun (WGS) entry which is preliminary data.</text>
</comment>
<reference evidence="2 3" key="1">
    <citation type="submission" date="2021-08" db="EMBL/GenBank/DDBJ databases">
        <title>Draft Genome Sequence of Phanerochaete sordida strain YK-624.</title>
        <authorList>
            <person name="Mori T."/>
            <person name="Dohra H."/>
            <person name="Suzuki T."/>
            <person name="Kawagishi H."/>
            <person name="Hirai H."/>
        </authorList>
    </citation>
    <scope>NUCLEOTIDE SEQUENCE [LARGE SCALE GENOMIC DNA]</scope>
    <source>
        <strain evidence="2 3">YK-624</strain>
    </source>
</reference>
<dbReference type="AlphaFoldDB" id="A0A9P3FWZ9"/>
<name>A0A9P3FWZ9_9APHY</name>